<dbReference type="InterPro" id="IPR020945">
    <property type="entry name" value="DMSO/NO3_reduct_chaperone"/>
</dbReference>
<dbReference type="SUPFAM" id="SSF89155">
    <property type="entry name" value="TorD-like"/>
    <property type="match status" value="1"/>
</dbReference>
<evidence type="ECO:0000313" key="2">
    <source>
        <dbReference type="EMBL" id="RCX26582.1"/>
    </source>
</evidence>
<evidence type="ECO:0000256" key="1">
    <source>
        <dbReference type="ARBA" id="ARBA00023186"/>
    </source>
</evidence>
<keyword evidence="1" id="KW-0143">Chaperone</keyword>
<dbReference type="EMBL" id="QPJY01000009">
    <property type="protein sequence ID" value="RCX26582.1"/>
    <property type="molecule type" value="Genomic_DNA"/>
</dbReference>
<name>A0A369BXZ6_9GAMM</name>
<gene>
    <name evidence="2" type="ORF">DFQ59_109111</name>
</gene>
<dbReference type="InterPro" id="IPR050289">
    <property type="entry name" value="TorD/DmsD_chaperones"/>
</dbReference>
<dbReference type="AlphaFoldDB" id="A0A369BXZ6"/>
<dbReference type="PANTHER" id="PTHR34227:SF1">
    <property type="entry name" value="DIMETHYL SULFOXIDE REDUCTASE CHAPERONE-RELATED"/>
    <property type="match status" value="1"/>
</dbReference>
<dbReference type="Gene3D" id="1.10.3480.10">
    <property type="entry name" value="TorD-like"/>
    <property type="match status" value="1"/>
</dbReference>
<dbReference type="RefSeq" id="WP_114280661.1">
    <property type="nucleotide sequence ID" value="NZ_QPJY01000009.1"/>
</dbReference>
<protein>
    <submittedName>
        <fullName evidence="2">TorA maturation chaperone TorD</fullName>
    </submittedName>
</protein>
<proteinExistence type="predicted"/>
<dbReference type="PANTHER" id="PTHR34227">
    <property type="entry name" value="CHAPERONE PROTEIN YCDY"/>
    <property type="match status" value="1"/>
</dbReference>
<sequence length="209" mass="22602">METATKIFPSRPEPGVPTGEDALRAGVYALLGRLLTAPPDADLLLRLGGLPAETGGGDELAAAWGALGLAAGRTSPEAAADEYQNLFIGLGRGELVPYGSWYLTGFLMEKPLAQLRRDLARLGFNRREGVNEPEDHAGALCEVMTMLIGDGEPASAARQQAFFEAHMANWMGRFFNDLQGAKTGRFYRAVGQLGEAFIEVERQYWAMPV</sequence>
<evidence type="ECO:0000313" key="3">
    <source>
        <dbReference type="Proteomes" id="UP000252707"/>
    </source>
</evidence>
<dbReference type="Proteomes" id="UP000252707">
    <property type="component" value="Unassembled WGS sequence"/>
</dbReference>
<accession>A0A369BXZ6</accession>
<dbReference type="InterPro" id="IPR036411">
    <property type="entry name" value="TorD-like_sf"/>
</dbReference>
<reference evidence="2 3" key="1">
    <citation type="submission" date="2018-07" db="EMBL/GenBank/DDBJ databases">
        <title>Genomic Encyclopedia of Type Strains, Phase IV (KMG-IV): sequencing the most valuable type-strain genomes for metagenomic binning, comparative biology and taxonomic classification.</title>
        <authorList>
            <person name="Goeker M."/>
        </authorList>
    </citation>
    <scope>NUCLEOTIDE SEQUENCE [LARGE SCALE GENOMIC DNA]</scope>
    <source>
        <strain evidence="2 3">DSM 26407</strain>
    </source>
</reference>
<dbReference type="OrthoDB" id="8526323at2"/>
<keyword evidence="3" id="KW-1185">Reference proteome</keyword>
<comment type="caution">
    <text evidence="2">The sequence shown here is derived from an EMBL/GenBank/DDBJ whole genome shotgun (WGS) entry which is preliminary data.</text>
</comment>
<dbReference type="Pfam" id="PF02613">
    <property type="entry name" value="Nitrate_red_del"/>
    <property type="match status" value="1"/>
</dbReference>
<organism evidence="2 3">
    <name type="scientific">Thioalbus denitrificans</name>
    <dbReference type="NCBI Taxonomy" id="547122"/>
    <lineage>
        <taxon>Bacteria</taxon>
        <taxon>Pseudomonadati</taxon>
        <taxon>Pseudomonadota</taxon>
        <taxon>Gammaproteobacteria</taxon>
        <taxon>Chromatiales</taxon>
        <taxon>Ectothiorhodospiraceae</taxon>
        <taxon>Thioalbus</taxon>
    </lineage>
</organism>